<feature type="region of interest" description="Disordered" evidence="1">
    <location>
        <begin position="553"/>
        <end position="592"/>
    </location>
</feature>
<evidence type="ECO:0000313" key="4">
    <source>
        <dbReference type="EMBL" id="KAL0005324.1"/>
    </source>
</evidence>
<evidence type="ECO:0000259" key="2">
    <source>
        <dbReference type="Pfam" id="PF13960"/>
    </source>
</evidence>
<feature type="compositionally biased region" description="Acidic residues" evidence="1">
    <location>
        <begin position="138"/>
        <end position="151"/>
    </location>
</feature>
<accession>A0AAW2D4U4</accession>
<feature type="domain" description="Transposase-associated" evidence="3">
    <location>
        <begin position="68"/>
        <end position="136"/>
    </location>
</feature>
<evidence type="ECO:0000259" key="3">
    <source>
        <dbReference type="Pfam" id="PF13963"/>
    </source>
</evidence>
<dbReference type="InterPro" id="IPR029480">
    <property type="entry name" value="Transpos_assoc"/>
</dbReference>
<dbReference type="EMBL" id="JAZDWU010000004">
    <property type="protein sequence ID" value="KAL0005324.1"/>
    <property type="molecule type" value="Genomic_DNA"/>
</dbReference>
<reference evidence="4 5" key="1">
    <citation type="submission" date="2024-01" db="EMBL/GenBank/DDBJ databases">
        <title>A telomere-to-telomere, gap-free genome of sweet tea (Lithocarpus litseifolius).</title>
        <authorList>
            <person name="Zhou J."/>
        </authorList>
    </citation>
    <scope>NUCLEOTIDE SEQUENCE [LARGE SCALE GENOMIC DNA]</scope>
    <source>
        <strain evidence="4">Zhou-2022a</strain>
        <tissue evidence="4">Leaf</tissue>
    </source>
</reference>
<evidence type="ECO:0000313" key="5">
    <source>
        <dbReference type="Proteomes" id="UP001459277"/>
    </source>
</evidence>
<dbReference type="PANTHER" id="PTHR48258">
    <property type="entry name" value="DUF4218 DOMAIN-CONTAINING PROTEIN-RELATED"/>
    <property type="match status" value="1"/>
</dbReference>
<comment type="caution">
    <text evidence="4">The sequence shown here is derived from an EMBL/GenBank/DDBJ whole genome shotgun (WGS) entry which is preliminary data.</text>
</comment>
<dbReference type="Proteomes" id="UP001459277">
    <property type="component" value="Unassembled WGS sequence"/>
</dbReference>
<keyword evidence="5" id="KW-1185">Reference proteome</keyword>
<protein>
    <recommendedName>
        <fullName evidence="6">DUF4218 domain-containing protein</fullName>
    </recommendedName>
</protein>
<gene>
    <name evidence="4" type="ORF">SO802_012885</name>
</gene>
<proteinExistence type="predicted"/>
<organism evidence="4 5">
    <name type="scientific">Lithocarpus litseifolius</name>
    <dbReference type="NCBI Taxonomy" id="425828"/>
    <lineage>
        <taxon>Eukaryota</taxon>
        <taxon>Viridiplantae</taxon>
        <taxon>Streptophyta</taxon>
        <taxon>Embryophyta</taxon>
        <taxon>Tracheophyta</taxon>
        <taxon>Spermatophyta</taxon>
        <taxon>Magnoliopsida</taxon>
        <taxon>eudicotyledons</taxon>
        <taxon>Gunneridae</taxon>
        <taxon>Pentapetalae</taxon>
        <taxon>rosids</taxon>
        <taxon>fabids</taxon>
        <taxon>Fagales</taxon>
        <taxon>Fagaceae</taxon>
        <taxon>Lithocarpus</taxon>
    </lineage>
</organism>
<dbReference type="InterPro" id="IPR025452">
    <property type="entry name" value="DUF4218"/>
</dbReference>
<evidence type="ECO:0000256" key="1">
    <source>
        <dbReference type="SAM" id="MobiDB-lite"/>
    </source>
</evidence>
<sequence>MRDTIRLQDPMANEAWSHKRIDLNVGPPEASIVDVDLKDVKPHEFVQYGLKCLEMLAGIGDSCAKDTRERSCTEYINGVENFLEYAFKHSIDGDMKINCPCIDCSNRYRRTRDEVQYHLLFRGIKRDYTTWYLHGEGDSEEEGDSEVEGDDDKTKDSLSTRLDLKEMGIRHTLHPIEVNGKIELPLACYTLSNDEKSVICLWVKNLKFPDGYSANLSRCVNIEERKISGMKTHDCHVFLERLLPLAVRDYLPKKVSDALTELSNFFKELCSKVLRVDDLDRLETQIAITLCKLEQIFPPSFFDVMIHLAIHLSWEAKVAGPVQYRWMYPVERYLHKLKNYVRNKAHAEGSIAEKYLADECLTFCSHYLHGIESKFNRVERNYDGGTSACANTSQLSIFSTPGRHLGKAIRCELNDDLHNAATFYVLQNCVDADRFVECARGMTHGLGVQGLVEKHGKLLVCIALEFCAPVGEHAGKFASQIGVQVRTNVSTMNAYSWKNVGSGEKEAIIQNVVQEMLRVQDEHCSTPKAQPLTEEEISIMVLKPKSGYVKGLGMRPTSSLETSASSSSTQYTQQLEGRVEELQDETTGCKVE</sequence>
<feature type="domain" description="DUF4218" evidence="2">
    <location>
        <begin position="269"/>
        <end position="381"/>
    </location>
</feature>
<feature type="compositionally biased region" description="Low complexity" evidence="1">
    <location>
        <begin position="557"/>
        <end position="574"/>
    </location>
</feature>
<dbReference type="Pfam" id="PF13963">
    <property type="entry name" value="Transpos_assoc"/>
    <property type="match status" value="1"/>
</dbReference>
<dbReference type="Pfam" id="PF13960">
    <property type="entry name" value="DUF4218"/>
    <property type="match status" value="1"/>
</dbReference>
<dbReference type="AlphaFoldDB" id="A0AAW2D4U4"/>
<dbReference type="PANTHER" id="PTHR48258:SF3">
    <property type="entry name" value="FK506-BINDING PROTEIN 4-LIKE ISOFORM X1"/>
    <property type="match status" value="1"/>
</dbReference>
<feature type="region of interest" description="Disordered" evidence="1">
    <location>
        <begin position="136"/>
        <end position="156"/>
    </location>
</feature>
<evidence type="ECO:0008006" key="6">
    <source>
        <dbReference type="Google" id="ProtNLM"/>
    </source>
</evidence>
<name>A0AAW2D4U4_9ROSI</name>